<feature type="domain" description="HTH araC/xylS-type" evidence="5">
    <location>
        <begin position="166"/>
        <end position="268"/>
    </location>
</feature>
<dbReference type="GO" id="GO:0003700">
    <property type="term" value="F:DNA-binding transcription factor activity"/>
    <property type="evidence" value="ECO:0007669"/>
    <property type="project" value="InterPro"/>
</dbReference>
<reference evidence="7" key="2">
    <citation type="submission" date="2016-01" db="EMBL/GenBank/DDBJ databases">
        <title>Complete genome sequence of Agromyces aureus AR33T and comparison with related organisms.</title>
        <authorList>
            <person name="Corretto E."/>
            <person name="Antonielli L."/>
            <person name="Sessitsch A."/>
            <person name="Brader G."/>
        </authorList>
    </citation>
    <scope>NUCLEOTIDE SEQUENCE [LARGE SCALE GENOMIC DNA]</scope>
    <source>
        <strain evidence="7">AR33</strain>
    </source>
</reference>
<reference evidence="6 7" key="1">
    <citation type="journal article" date="2016" name="Int. J. Syst. Evol. Microbiol.">
        <title>Agromyces aureus sp. nov., isolated from the rhizosphere of Salix caprea L. grown in a heavy-metal-contaminated soil.</title>
        <authorList>
            <person name="Corretto E."/>
            <person name="Antonielli L."/>
            <person name="Sessitsch A."/>
            <person name="Compant S."/>
            <person name="Gorfer M."/>
            <person name="Kuffner M."/>
            <person name="Brader G."/>
        </authorList>
    </citation>
    <scope>NUCLEOTIDE SEQUENCE [LARGE SCALE GENOMIC DNA]</scope>
    <source>
        <strain evidence="6 7">AR33</strain>
    </source>
</reference>
<evidence type="ECO:0000256" key="1">
    <source>
        <dbReference type="ARBA" id="ARBA00023015"/>
    </source>
</evidence>
<evidence type="ECO:0000313" key="6">
    <source>
        <dbReference type="EMBL" id="ANJ28742.1"/>
    </source>
</evidence>
<dbReference type="InterPro" id="IPR050204">
    <property type="entry name" value="AraC_XylS_family_regulators"/>
</dbReference>
<dbReference type="InterPro" id="IPR009057">
    <property type="entry name" value="Homeodomain-like_sf"/>
</dbReference>
<proteinExistence type="predicted"/>
<evidence type="ECO:0000256" key="2">
    <source>
        <dbReference type="ARBA" id="ARBA00023125"/>
    </source>
</evidence>
<dbReference type="InterPro" id="IPR020449">
    <property type="entry name" value="Tscrpt_reg_AraC-type_HTH"/>
</dbReference>
<sequence>MAPLAEAAAEQAASPAAPVRLARHAVSADLAQLVRHVWIPRWRLPPGVVIEQGVLEYPSANLVIDATSAALHGPALGRGFQRLEGDGAALGALLQPGVSRRLAPGAVRALIGSSVPLAELRGVDAASAAALAADIRSALDADDDAGALDAFEHWLRGLRLELDADAALVGLIVELAEIDRSIVRAEHLAESAGLGLRALQRLVREQLGLTPKWLIGRYRMQEAAQVLAAPDAPPLADLAASLGFADQAHFSRQFRAVIGETPRAYARAAASGAAATSGPGSTRTDPAGTG</sequence>
<feature type="compositionally biased region" description="Low complexity" evidence="4">
    <location>
        <begin position="269"/>
        <end position="284"/>
    </location>
</feature>
<dbReference type="PROSITE" id="PS00041">
    <property type="entry name" value="HTH_ARAC_FAMILY_1"/>
    <property type="match status" value="1"/>
</dbReference>
<dbReference type="STRING" id="453304.ATC03_05310"/>
<organism evidence="6 7">
    <name type="scientific">Agromyces aureus</name>
    <dbReference type="NCBI Taxonomy" id="453304"/>
    <lineage>
        <taxon>Bacteria</taxon>
        <taxon>Bacillati</taxon>
        <taxon>Actinomycetota</taxon>
        <taxon>Actinomycetes</taxon>
        <taxon>Micrococcales</taxon>
        <taxon>Microbacteriaceae</taxon>
        <taxon>Agromyces</taxon>
    </lineage>
</organism>
<evidence type="ECO:0000256" key="3">
    <source>
        <dbReference type="ARBA" id="ARBA00023163"/>
    </source>
</evidence>
<dbReference type="PRINTS" id="PR00032">
    <property type="entry name" value="HTHARAC"/>
</dbReference>
<dbReference type="KEGG" id="agy:ATC03_05310"/>
<dbReference type="InterPro" id="IPR018062">
    <property type="entry name" value="HTH_AraC-typ_CS"/>
</dbReference>
<dbReference type="PANTHER" id="PTHR46796">
    <property type="entry name" value="HTH-TYPE TRANSCRIPTIONAL ACTIVATOR RHAS-RELATED"/>
    <property type="match status" value="1"/>
</dbReference>
<dbReference type="SMART" id="SM00342">
    <property type="entry name" value="HTH_ARAC"/>
    <property type="match status" value="1"/>
</dbReference>
<dbReference type="Pfam" id="PF20240">
    <property type="entry name" value="DUF6597"/>
    <property type="match status" value="1"/>
</dbReference>
<evidence type="ECO:0000259" key="5">
    <source>
        <dbReference type="PROSITE" id="PS01124"/>
    </source>
</evidence>
<dbReference type="InterPro" id="IPR046532">
    <property type="entry name" value="DUF6597"/>
</dbReference>
<dbReference type="Pfam" id="PF12833">
    <property type="entry name" value="HTH_18"/>
    <property type="match status" value="1"/>
</dbReference>
<keyword evidence="2" id="KW-0238">DNA-binding</keyword>
<keyword evidence="1" id="KW-0805">Transcription regulation</keyword>
<name>A0A191WKJ0_9MICO</name>
<dbReference type="GO" id="GO:0043565">
    <property type="term" value="F:sequence-specific DNA binding"/>
    <property type="evidence" value="ECO:0007669"/>
    <property type="project" value="InterPro"/>
</dbReference>
<dbReference type="PROSITE" id="PS01124">
    <property type="entry name" value="HTH_ARAC_FAMILY_2"/>
    <property type="match status" value="1"/>
</dbReference>
<keyword evidence="3" id="KW-0804">Transcription</keyword>
<dbReference type="AlphaFoldDB" id="A0A191WKJ0"/>
<dbReference type="EMBL" id="CP013979">
    <property type="protein sequence ID" value="ANJ28742.1"/>
    <property type="molecule type" value="Genomic_DNA"/>
</dbReference>
<keyword evidence="7" id="KW-1185">Reference proteome</keyword>
<evidence type="ECO:0000313" key="7">
    <source>
        <dbReference type="Proteomes" id="UP000078437"/>
    </source>
</evidence>
<protein>
    <recommendedName>
        <fullName evidence="5">HTH araC/xylS-type domain-containing protein</fullName>
    </recommendedName>
</protein>
<dbReference type="InterPro" id="IPR018060">
    <property type="entry name" value="HTH_AraC"/>
</dbReference>
<accession>A0A191WKJ0</accession>
<dbReference type="SUPFAM" id="SSF46689">
    <property type="entry name" value="Homeodomain-like"/>
    <property type="match status" value="1"/>
</dbReference>
<dbReference type="Gene3D" id="1.10.10.60">
    <property type="entry name" value="Homeodomain-like"/>
    <property type="match status" value="1"/>
</dbReference>
<gene>
    <name evidence="6" type="ORF">ATC03_05310</name>
</gene>
<dbReference type="Proteomes" id="UP000078437">
    <property type="component" value="Chromosome"/>
</dbReference>
<feature type="region of interest" description="Disordered" evidence="4">
    <location>
        <begin position="269"/>
        <end position="290"/>
    </location>
</feature>
<evidence type="ECO:0000256" key="4">
    <source>
        <dbReference type="SAM" id="MobiDB-lite"/>
    </source>
</evidence>